<evidence type="ECO:0000313" key="1">
    <source>
        <dbReference type="EMBL" id="RCK81225.1"/>
    </source>
</evidence>
<protein>
    <submittedName>
        <fullName evidence="1">Uncharacterized protein</fullName>
    </submittedName>
</protein>
<organism evidence="1 2">
    <name type="scientific">Candidatus Ozemobacter sibiricus</name>
    <dbReference type="NCBI Taxonomy" id="2268124"/>
    <lineage>
        <taxon>Bacteria</taxon>
        <taxon>Candidatus Ozemobacteria</taxon>
        <taxon>Candidatus Ozemobacterales</taxon>
        <taxon>Candidatus Ozemobacteraceae</taxon>
        <taxon>Candidatus Ozemobacter</taxon>
    </lineage>
</organism>
<name>A0A367ZSV1_9BACT</name>
<dbReference type="EMBL" id="QOQW01000002">
    <property type="protein sequence ID" value="RCK81225.1"/>
    <property type="molecule type" value="Genomic_DNA"/>
</dbReference>
<comment type="caution">
    <text evidence="1">The sequence shown here is derived from an EMBL/GenBank/DDBJ whole genome shotgun (WGS) entry which is preliminary data.</text>
</comment>
<proteinExistence type="predicted"/>
<gene>
    <name evidence="1" type="ORF">OZSIB_2094</name>
</gene>
<evidence type="ECO:0000313" key="2">
    <source>
        <dbReference type="Proteomes" id="UP000252355"/>
    </source>
</evidence>
<accession>A0A367ZSV1</accession>
<reference evidence="1 2" key="1">
    <citation type="submission" date="2018-05" db="EMBL/GenBank/DDBJ databases">
        <title>A metagenomic window into the 2 km-deep terrestrial subsurface aquifer revealed taxonomically and functionally diverse microbial community comprising novel uncultured bacterial lineages.</title>
        <authorList>
            <person name="Kadnikov V.V."/>
            <person name="Mardanov A.V."/>
            <person name="Beletsky A.V."/>
            <person name="Banks D."/>
            <person name="Pimenov N.V."/>
            <person name="Frank Y.A."/>
            <person name="Karnachuk O.V."/>
            <person name="Ravin N.V."/>
        </authorList>
    </citation>
    <scope>NUCLEOTIDE SEQUENCE [LARGE SCALE GENOMIC DNA]</scope>
    <source>
        <strain evidence="1">BY5</strain>
    </source>
</reference>
<sequence>MSDWHQRVHRLFILPFQSGFCTKDEPRRLGSTGFAPGARKLLLAGSRPVC</sequence>
<dbReference type="AlphaFoldDB" id="A0A367ZSV1"/>
<dbReference type="Proteomes" id="UP000252355">
    <property type="component" value="Unassembled WGS sequence"/>
</dbReference>